<dbReference type="InterPro" id="IPR036097">
    <property type="entry name" value="HisK_dim/P_sf"/>
</dbReference>
<accession>A0A7Z0C3A0</accession>
<feature type="compositionally biased region" description="Low complexity" evidence="9">
    <location>
        <begin position="137"/>
        <end position="167"/>
    </location>
</feature>
<dbReference type="SMART" id="SM00073">
    <property type="entry name" value="HPT"/>
    <property type="match status" value="1"/>
</dbReference>
<dbReference type="Gene3D" id="1.20.120.160">
    <property type="entry name" value="HPT domain"/>
    <property type="match status" value="1"/>
</dbReference>
<dbReference type="SMART" id="SM01231">
    <property type="entry name" value="H-kinase_dim"/>
    <property type="match status" value="1"/>
</dbReference>
<evidence type="ECO:0000256" key="4">
    <source>
        <dbReference type="ARBA" id="ARBA00022553"/>
    </source>
</evidence>
<dbReference type="PROSITE" id="PS50109">
    <property type="entry name" value="HIS_KIN"/>
    <property type="match status" value="1"/>
</dbReference>
<reference evidence="13 14" key="1">
    <citation type="submission" date="2020-07" db="EMBL/GenBank/DDBJ databases">
        <title>Sequencing the genomes of 1000 actinobacteria strains.</title>
        <authorList>
            <person name="Klenk H.-P."/>
        </authorList>
    </citation>
    <scope>NUCLEOTIDE SEQUENCE [LARGE SCALE GENOMIC DNA]</scope>
    <source>
        <strain evidence="13 14">DSM 18248</strain>
    </source>
</reference>
<organism evidence="13 14">
    <name type="scientific">Nocardioides marinus</name>
    <dbReference type="NCBI Taxonomy" id="374514"/>
    <lineage>
        <taxon>Bacteria</taxon>
        <taxon>Bacillati</taxon>
        <taxon>Actinomycetota</taxon>
        <taxon>Actinomycetes</taxon>
        <taxon>Propionibacteriales</taxon>
        <taxon>Nocardioidaceae</taxon>
        <taxon>Nocardioides</taxon>
    </lineage>
</organism>
<dbReference type="AlphaFoldDB" id="A0A7Z0C3A0"/>
<dbReference type="SMART" id="SM00260">
    <property type="entry name" value="CheW"/>
    <property type="match status" value="2"/>
</dbReference>
<dbReference type="SMART" id="SM00387">
    <property type="entry name" value="HATPase_c"/>
    <property type="match status" value="1"/>
</dbReference>
<dbReference type="Pfam" id="PF01627">
    <property type="entry name" value="Hpt"/>
    <property type="match status" value="1"/>
</dbReference>
<proteinExistence type="predicted"/>
<dbReference type="PROSITE" id="PS50894">
    <property type="entry name" value="HPT"/>
    <property type="match status" value="1"/>
</dbReference>
<comment type="catalytic activity">
    <reaction evidence="1">
        <text>ATP + protein L-histidine = ADP + protein N-phospho-L-histidine.</text>
        <dbReference type="EC" id="2.7.13.3"/>
    </reaction>
</comment>
<dbReference type="Gene3D" id="1.10.287.560">
    <property type="entry name" value="Histidine kinase CheA-like, homodimeric domain"/>
    <property type="match status" value="1"/>
</dbReference>
<evidence type="ECO:0000313" key="13">
    <source>
        <dbReference type="EMBL" id="NYI08876.1"/>
    </source>
</evidence>
<dbReference type="GO" id="GO:0005737">
    <property type="term" value="C:cytoplasm"/>
    <property type="evidence" value="ECO:0007669"/>
    <property type="project" value="InterPro"/>
</dbReference>
<dbReference type="Pfam" id="PF02518">
    <property type="entry name" value="HATPase_c"/>
    <property type="match status" value="1"/>
</dbReference>
<evidence type="ECO:0000313" key="14">
    <source>
        <dbReference type="Proteomes" id="UP000537326"/>
    </source>
</evidence>
<dbReference type="FunFam" id="3.30.565.10:FF:000016">
    <property type="entry name" value="Chemotaxis protein CheA, putative"/>
    <property type="match status" value="1"/>
</dbReference>
<sequence length="786" mass="84094">MDDDAEIVAEFLVESHENLDQLDRDLVELERTPDSRELLSSIFRTIHTIKGTSGFLAFNRLEALTHVGENLLSRLRDGKMVMTTHTAGALLTMVDTVRALLEAIEHGEGDADTSVDVESVVSLLERVLAGDVDEPAAEAPSPAESGEQSTVPESESVEDAPPAAAEVEGGEHSTVPEADSVEDAPLPQAVVAGGEGATVPVAQSVEEAPLPQAALPDPEPVLEPVLEPLLEEAAPVAEAEEGRRGVVDSSVRVDVDLLDGLVQLVGELVLTRNQILQRTEAADDVELVRASQRLDLVASELQESVMRTRMQPIGQVWSKMPRIVRDLAHQLGREVDLEMDGHDTELDRSLLEALKGPLTHLVRNSLDHGIEPPAARAAAGKPTAGRLLLRAYHESGQVVVEITDDGRGIDPRHIGDVAVRRGVVTREQLARMEPRDVLDLIFRPGFSTAEQVTNVSGRGVGMDVVRTSIERIGGSVDLTSTVGAGTTMRIRIPLTLAIIPALVVGQHGERYAIPQANLVELVRLEGQDLRENVETLAGAPVLRLRGRLLPLVSLSEALGGEKADPDGLTIVVVQADETRFGLCVEEVHDTQEIVVKPIGRQLKALPTYAGATIMGDGRVALILDVGGIARTRVLGAAHASEAEVQVGTVDARALLVLEVSQGRRAALPLTAVSRLEEFDLARVERSGGVEVVQYRDGILPLLRLAPAIGLAESPPSEDQISVVVHEDGDHRVGIVIDRVLDVVEEQVVPTEVGRRNGVLGSAVVQDRVTDLVDLDAVVRPLLAGAR</sequence>
<evidence type="ECO:0000256" key="2">
    <source>
        <dbReference type="ARBA" id="ARBA00004236"/>
    </source>
</evidence>
<evidence type="ECO:0000256" key="3">
    <source>
        <dbReference type="ARBA" id="ARBA00012438"/>
    </source>
</evidence>
<comment type="subcellular location">
    <subcellularLocation>
        <location evidence="2">Cell membrane</location>
    </subcellularLocation>
</comment>
<dbReference type="CDD" id="cd00088">
    <property type="entry name" value="HPT"/>
    <property type="match status" value="1"/>
</dbReference>
<dbReference type="GO" id="GO:0005886">
    <property type="term" value="C:plasma membrane"/>
    <property type="evidence" value="ECO:0007669"/>
    <property type="project" value="UniProtKB-SubCell"/>
</dbReference>
<dbReference type="Gene3D" id="2.30.30.40">
    <property type="entry name" value="SH3 Domains"/>
    <property type="match status" value="1"/>
</dbReference>
<dbReference type="PRINTS" id="PR00344">
    <property type="entry name" value="BCTRLSENSOR"/>
</dbReference>
<dbReference type="SUPFAM" id="SSF47226">
    <property type="entry name" value="Histidine-containing phosphotransfer domain, HPT domain"/>
    <property type="match status" value="1"/>
</dbReference>
<keyword evidence="4 8" id="KW-0597">Phosphoprotein</keyword>
<dbReference type="RefSeq" id="WP_179529930.1">
    <property type="nucleotide sequence ID" value="NZ_BAAAPP010000002.1"/>
</dbReference>
<dbReference type="SUPFAM" id="SSF55874">
    <property type="entry name" value="ATPase domain of HSP90 chaperone/DNA topoisomerase II/histidine kinase"/>
    <property type="match status" value="1"/>
</dbReference>
<evidence type="ECO:0000259" key="10">
    <source>
        <dbReference type="PROSITE" id="PS50109"/>
    </source>
</evidence>
<evidence type="ECO:0000256" key="9">
    <source>
        <dbReference type="SAM" id="MobiDB-lite"/>
    </source>
</evidence>
<dbReference type="Gene3D" id="2.40.50.180">
    <property type="entry name" value="CheA-289, Domain 4"/>
    <property type="match status" value="1"/>
</dbReference>
<dbReference type="Gene3D" id="3.30.565.10">
    <property type="entry name" value="Histidine kinase-like ATPase, C-terminal domain"/>
    <property type="match status" value="1"/>
</dbReference>
<dbReference type="PANTHER" id="PTHR43395">
    <property type="entry name" value="SENSOR HISTIDINE KINASE CHEA"/>
    <property type="match status" value="1"/>
</dbReference>
<comment type="caution">
    <text evidence="13">The sequence shown here is derived from an EMBL/GenBank/DDBJ whole genome shotgun (WGS) entry which is preliminary data.</text>
</comment>
<dbReference type="PROSITE" id="PS50851">
    <property type="entry name" value="CHEW"/>
    <property type="match status" value="2"/>
</dbReference>
<feature type="region of interest" description="Disordered" evidence="9">
    <location>
        <begin position="131"/>
        <end position="181"/>
    </location>
</feature>
<name>A0A7Z0C3A0_9ACTN</name>
<dbReference type="InterPro" id="IPR036890">
    <property type="entry name" value="HATPase_C_sf"/>
</dbReference>
<dbReference type="InterPro" id="IPR004105">
    <property type="entry name" value="CheA-like_dim"/>
</dbReference>
<feature type="domain" description="CheW-like" evidence="11">
    <location>
        <begin position="651"/>
        <end position="783"/>
    </location>
</feature>
<dbReference type="InterPro" id="IPR008207">
    <property type="entry name" value="Sig_transdc_His_kin_Hpt_dom"/>
</dbReference>
<dbReference type="Pfam" id="PF01584">
    <property type="entry name" value="CheW"/>
    <property type="match status" value="2"/>
</dbReference>
<dbReference type="Proteomes" id="UP000537326">
    <property type="component" value="Unassembled WGS sequence"/>
</dbReference>
<dbReference type="CDD" id="cd16916">
    <property type="entry name" value="HATPase_CheA-like"/>
    <property type="match status" value="1"/>
</dbReference>
<dbReference type="EC" id="2.7.13.3" evidence="3"/>
<dbReference type="GO" id="GO:0000155">
    <property type="term" value="F:phosphorelay sensor kinase activity"/>
    <property type="evidence" value="ECO:0007669"/>
    <property type="project" value="InterPro"/>
</dbReference>
<feature type="domain" description="CheW-like" evidence="11">
    <location>
        <begin position="498"/>
        <end position="634"/>
    </location>
</feature>
<dbReference type="InterPro" id="IPR051315">
    <property type="entry name" value="Bact_Chemotaxis_CheA"/>
</dbReference>
<protein>
    <recommendedName>
        <fullName evidence="3">histidine kinase</fullName>
        <ecNumber evidence="3">2.7.13.3</ecNumber>
    </recommendedName>
</protein>
<feature type="domain" description="Histidine kinase" evidence="10">
    <location>
        <begin position="246"/>
        <end position="496"/>
    </location>
</feature>
<evidence type="ECO:0000259" key="12">
    <source>
        <dbReference type="PROSITE" id="PS50894"/>
    </source>
</evidence>
<dbReference type="InterPro" id="IPR005467">
    <property type="entry name" value="His_kinase_dom"/>
</dbReference>
<dbReference type="Pfam" id="PF02895">
    <property type="entry name" value="H-kinase_dim"/>
    <property type="match status" value="1"/>
</dbReference>
<evidence type="ECO:0000256" key="8">
    <source>
        <dbReference type="PROSITE-ProRule" id="PRU00110"/>
    </source>
</evidence>
<dbReference type="InterPro" id="IPR003594">
    <property type="entry name" value="HATPase_dom"/>
</dbReference>
<evidence type="ECO:0000259" key="11">
    <source>
        <dbReference type="PROSITE" id="PS50851"/>
    </source>
</evidence>
<dbReference type="SUPFAM" id="SSF50341">
    <property type="entry name" value="CheW-like"/>
    <property type="match status" value="2"/>
</dbReference>
<evidence type="ECO:0000256" key="6">
    <source>
        <dbReference type="ARBA" id="ARBA00022777"/>
    </source>
</evidence>
<feature type="domain" description="HPt" evidence="12">
    <location>
        <begin position="1"/>
        <end position="104"/>
    </location>
</feature>
<dbReference type="PANTHER" id="PTHR43395:SF1">
    <property type="entry name" value="CHEMOTAXIS PROTEIN CHEA"/>
    <property type="match status" value="1"/>
</dbReference>
<keyword evidence="14" id="KW-1185">Reference proteome</keyword>
<dbReference type="InterPro" id="IPR036641">
    <property type="entry name" value="HPT_dom_sf"/>
</dbReference>
<dbReference type="InterPro" id="IPR002545">
    <property type="entry name" value="CheW-lke_dom"/>
</dbReference>
<dbReference type="EMBL" id="JACBZI010000001">
    <property type="protein sequence ID" value="NYI08876.1"/>
    <property type="molecule type" value="Genomic_DNA"/>
</dbReference>
<gene>
    <name evidence="13" type="ORF">BKA05_000391</name>
</gene>
<keyword evidence="6 13" id="KW-0418">Kinase</keyword>
<evidence type="ECO:0000256" key="1">
    <source>
        <dbReference type="ARBA" id="ARBA00000085"/>
    </source>
</evidence>
<dbReference type="GO" id="GO:0006935">
    <property type="term" value="P:chemotaxis"/>
    <property type="evidence" value="ECO:0007669"/>
    <property type="project" value="InterPro"/>
</dbReference>
<evidence type="ECO:0000256" key="5">
    <source>
        <dbReference type="ARBA" id="ARBA00022679"/>
    </source>
</evidence>
<evidence type="ECO:0000256" key="7">
    <source>
        <dbReference type="ARBA" id="ARBA00023012"/>
    </source>
</evidence>
<keyword evidence="5 13" id="KW-0808">Transferase</keyword>
<dbReference type="InterPro" id="IPR004358">
    <property type="entry name" value="Sig_transdc_His_kin-like_C"/>
</dbReference>
<dbReference type="SUPFAM" id="SSF47384">
    <property type="entry name" value="Homodimeric domain of signal transducing histidine kinase"/>
    <property type="match status" value="1"/>
</dbReference>
<dbReference type="InterPro" id="IPR036061">
    <property type="entry name" value="CheW-like_dom_sf"/>
</dbReference>
<dbReference type="InterPro" id="IPR037006">
    <property type="entry name" value="CheA-like_homodim_sf"/>
</dbReference>
<keyword evidence="7" id="KW-0902">Two-component regulatory system</keyword>
<feature type="modified residue" description="Phosphohistidine" evidence="8">
    <location>
        <position position="47"/>
    </location>
</feature>